<proteinExistence type="predicted"/>
<gene>
    <name evidence="1" type="ORF">BN2614_LOCUS1</name>
</gene>
<comment type="caution">
    <text evidence="1">The sequence shown here is derived from an EMBL/GenBank/DDBJ whole genome shotgun (WGS) entry which is preliminary data.</text>
</comment>
<keyword evidence="2" id="KW-1185">Reference proteome</keyword>
<reference evidence="1 2" key="1">
    <citation type="submission" date="2018-10" db="EMBL/GenBank/DDBJ databases">
        <authorList>
            <person name="Ekblom R."/>
            <person name="Jareborg N."/>
        </authorList>
    </citation>
    <scope>NUCLEOTIDE SEQUENCE [LARGE SCALE GENOMIC DNA]</scope>
    <source>
        <tissue evidence="1">Muscle</tissue>
    </source>
</reference>
<name>A0A9X9LVF6_GULGU</name>
<dbReference type="Proteomes" id="UP000269945">
    <property type="component" value="Unassembled WGS sequence"/>
</dbReference>
<dbReference type="AlphaFoldDB" id="A0A9X9LVF6"/>
<accession>A0A9X9LVF6</accession>
<evidence type="ECO:0000313" key="2">
    <source>
        <dbReference type="Proteomes" id="UP000269945"/>
    </source>
</evidence>
<sequence>MQTPERQNWYSLQHPAQYSSLDSAKLTSTGECAHCNSKYCGFVLLERCGPSTWVAQWLSDNSWF</sequence>
<evidence type="ECO:0000313" key="1">
    <source>
        <dbReference type="EMBL" id="VCW97314.1"/>
    </source>
</evidence>
<dbReference type="EMBL" id="CYRY02021353">
    <property type="protein sequence ID" value="VCW97314.1"/>
    <property type="molecule type" value="Genomic_DNA"/>
</dbReference>
<feature type="non-terminal residue" evidence="1">
    <location>
        <position position="64"/>
    </location>
</feature>
<organism evidence="1 2">
    <name type="scientific">Gulo gulo</name>
    <name type="common">Wolverine</name>
    <name type="synonym">Gluton</name>
    <dbReference type="NCBI Taxonomy" id="48420"/>
    <lineage>
        <taxon>Eukaryota</taxon>
        <taxon>Metazoa</taxon>
        <taxon>Chordata</taxon>
        <taxon>Craniata</taxon>
        <taxon>Vertebrata</taxon>
        <taxon>Euteleostomi</taxon>
        <taxon>Mammalia</taxon>
        <taxon>Eutheria</taxon>
        <taxon>Laurasiatheria</taxon>
        <taxon>Carnivora</taxon>
        <taxon>Caniformia</taxon>
        <taxon>Musteloidea</taxon>
        <taxon>Mustelidae</taxon>
        <taxon>Guloninae</taxon>
        <taxon>Gulo</taxon>
    </lineage>
</organism>
<protein>
    <submittedName>
        <fullName evidence="1">Uncharacterized protein</fullName>
    </submittedName>
</protein>